<dbReference type="Proteomes" id="UP000676565">
    <property type="component" value="Unassembled WGS sequence"/>
</dbReference>
<gene>
    <name evidence="2" type="ORF">J8F10_16035</name>
</gene>
<name>A0ABS5BSV3_9BACT</name>
<dbReference type="RefSeq" id="WP_210655224.1">
    <property type="nucleotide sequence ID" value="NZ_JAGKQQ010000001.1"/>
</dbReference>
<protein>
    <submittedName>
        <fullName evidence="2">Uncharacterized protein</fullName>
    </submittedName>
</protein>
<feature type="chain" id="PRO_5045403119" evidence="1">
    <location>
        <begin position="20"/>
        <end position="86"/>
    </location>
</feature>
<comment type="caution">
    <text evidence="2">The sequence shown here is derived from an EMBL/GenBank/DDBJ whole genome shotgun (WGS) entry which is preliminary data.</text>
</comment>
<evidence type="ECO:0000313" key="2">
    <source>
        <dbReference type="EMBL" id="MBP3956783.1"/>
    </source>
</evidence>
<proteinExistence type="predicted"/>
<keyword evidence="3" id="KW-1185">Reference proteome</keyword>
<dbReference type="EMBL" id="JAGKQQ010000001">
    <property type="protein sequence ID" value="MBP3956783.1"/>
    <property type="molecule type" value="Genomic_DNA"/>
</dbReference>
<organism evidence="2 3">
    <name type="scientific">Gemmata palustris</name>
    <dbReference type="NCBI Taxonomy" id="2822762"/>
    <lineage>
        <taxon>Bacteria</taxon>
        <taxon>Pseudomonadati</taxon>
        <taxon>Planctomycetota</taxon>
        <taxon>Planctomycetia</taxon>
        <taxon>Gemmatales</taxon>
        <taxon>Gemmataceae</taxon>
        <taxon>Gemmata</taxon>
    </lineage>
</organism>
<evidence type="ECO:0000313" key="3">
    <source>
        <dbReference type="Proteomes" id="UP000676565"/>
    </source>
</evidence>
<feature type="signal peptide" evidence="1">
    <location>
        <begin position="1"/>
        <end position="19"/>
    </location>
</feature>
<evidence type="ECO:0000256" key="1">
    <source>
        <dbReference type="SAM" id="SignalP"/>
    </source>
</evidence>
<keyword evidence="1" id="KW-0732">Signal</keyword>
<accession>A0ABS5BSV3</accession>
<reference evidence="2 3" key="1">
    <citation type="submission" date="2021-04" db="EMBL/GenBank/DDBJ databases">
        <authorList>
            <person name="Ivanova A."/>
        </authorList>
    </citation>
    <scope>NUCLEOTIDE SEQUENCE [LARGE SCALE GENOMIC DNA]</scope>
    <source>
        <strain evidence="2 3">G18</strain>
    </source>
</reference>
<sequence>MKRTLALLALVLLTGPTRAGEPAPELTALLKKAAPLRPTGRDLAWREIPWHDDPVAALKEARDEKRAILVWLAGGRDRDGTPLERC</sequence>